<evidence type="ECO:0000256" key="1">
    <source>
        <dbReference type="ARBA" id="ARBA00001936"/>
    </source>
</evidence>
<comment type="caution">
    <text evidence="7">The sequence shown here is derived from an EMBL/GenBank/DDBJ whole genome shotgun (WGS) entry which is preliminary data.</text>
</comment>
<evidence type="ECO:0000259" key="6">
    <source>
        <dbReference type="Pfam" id="PF01937"/>
    </source>
</evidence>
<keyword evidence="4" id="KW-0378">Hydrolase</keyword>
<evidence type="ECO:0000313" key="7">
    <source>
        <dbReference type="EMBL" id="MFA9477182.1"/>
    </source>
</evidence>
<dbReference type="PANTHER" id="PTHR12280:SF35">
    <property type="entry name" value="4'-PHOSPHOPANTETHEINE PHOSPHATASE"/>
    <property type="match status" value="1"/>
</dbReference>
<reference evidence="7 8" key="1">
    <citation type="submission" date="2024-08" db="EMBL/GenBank/DDBJ databases">
        <title>Whole-genome sequencing of halo(alkali)philic microorganisms from hypersaline lakes.</title>
        <authorList>
            <person name="Sorokin D.Y."/>
            <person name="Merkel A.Y."/>
            <person name="Messina E."/>
            <person name="Yakimov M."/>
        </authorList>
    </citation>
    <scope>NUCLEOTIDE SEQUENCE [LARGE SCALE GENOMIC DNA]</scope>
    <source>
        <strain evidence="7 8">AB-hyl4</strain>
    </source>
</reference>
<dbReference type="InterPro" id="IPR004567">
    <property type="entry name" value="Type_II_PanK"/>
</dbReference>
<evidence type="ECO:0000256" key="4">
    <source>
        <dbReference type="ARBA" id="ARBA00022801"/>
    </source>
</evidence>
<keyword evidence="3" id="KW-0479">Metal-binding</keyword>
<protein>
    <submittedName>
        <fullName evidence="7">ARMT1-like domain-containing protein</fullName>
    </submittedName>
</protein>
<feature type="domain" description="Damage-control phosphatase ARMT1-like metal-binding" evidence="6">
    <location>
        <begin position="42"/>
        <end position="354"/>
    </location>
</feature>
<proteinExistence type="predicted"/>
<dbReference type="Pfam" id="PF01937">
    <property type="entry name" value="ARMT1-like_dom"/>
    <property type="match status" value="1"/>
</dbReference>
<dbReference type="PANTHER" id="PTHR12280">
    <property type="entry name" value="PANTOTHENATE KINASE"/>
    <property type="match status" value="1"/>
</dbReference>
<accession>A0ABV4U0Q9</accession>
<dbReference type="Gene3D" id="3.40.50.10880">
    <property type="entry name" value="Uncharacterised protein PF01937, DUF89, domain 3"/>
    <property type="match status" value="1"/>
</dbReference>
<dbReference type="SUPFAM" id="SSF111321">
    <property type="entry name" value="AF1104-like"/>
    <property type="match status" value="1"/>
</dbReference>
<evidence type="ECO:0000256" key="3">
    <source>
        <dbReference type="ARBA" id="ARBA00022723"/>
    </source>
</evidence>
<organism evidence="7 8">
    <name type="scientific">Natronomicrosphaera hydrolytica</name>
    <dbReference type="NCBI Taxonomy" id="3242702"/>
    <lineage>
        <taxon>Bacteria</taxon>
        <taxon>Pseudomonadati</taxon>
        <taxon>Planctomycetota</taxon>
        <taxon>Phycisphaerae</taxon>
        <taxon>Phycisphaerales</taxon>
        <taxon>Phycisphaeraceae</taxon>
        <taxon>Natronomicrosphaera</taxon>
    </lineage>
</organism>
<keyword evidence="5" id="KW-0464">Manganese</keyword>
<dbReference type="InterPro" id="IPR035073">
    <property type="entry name" value="At2g17340_3_helix_bundle"/>
</dbReference>
<evidence type="ECO:0000313" key="8">
    <source>
        <dbReference type="Proteomes" id="UP001575105"/>
    </source>
</evidence>
<keyword evidence="2" id="KW-0533">Nickel</keyword>
<dbReference type="InterPro" id="IPR036075">
    <property type="entry name" value="ARMT-1-like_metal-bd_sf"/>
</dbReference>
<dbReference type="Proteomes" id="UP001575105">
    <property type="component" value="Unassembled WGS sequence"/>
</dbReference>
<gene>
    <name evidence="7" type="ORF">ACERK3_02625</name>
</gene>
<sequence length="362" mass="40197">MNDAITTLPQLADPEHYVAARWDLTQDDKKRDYWIGLFAGHFPTLLAEAMREAKDRGADLVDVEQRAQRAQDVFQQYLDVVAAAPGTDGRLDILMICEQRERILRQYQFADPYRLAKSRENKAALPLLKPLLDELDAMPAEQRDIAVVRGMFAGNIFDLGATATVERFTNQQVDFHAVRQQLKPRPWLVDDLDAWLTRLREGTPHRHAVLFVDNAGPDVVLGMLPFARYLLQRGTAVTLAANTTPSLNDVTAEELLTLVQQAGEVDTLLGEAQRDSRLRVLADGNGAPLIDLSRLDPAFVAAVGRAPVDLVVLEGMGRALESNYEARFTCDAIKVAMIKDNGVADAMQGEVYDLVFRFEAGA</sequence>
<comment type="cofactor">
    <cofactor evidence="1">
        <name>Mn(2+)</name>
        <dbReference type="ChEBI" id="CHEBI:29035"/>
    </cofactor>
</comment>
<evidence type="ECO:0000256" key="5">
    <source>
        <dbReference type="ARBA" id="ARBA00023211"/>
    </source>
</evidence>
<keyword evidence="8" id="KW-1185">Reference proteome</keyword>
<dbReference type="EMBL" id="JBGUBD010000002">
    <property type="protein sequence ID" value="MFA9477182.1"/>
    <property type="molecule type" value="Genomic_DNA"/>
</dbReference>
<dbReference type="RefSeq" id="WP_425344109.1">
    <property type="nucleotide sequence ID" value="NZ_JBGUBD010000002.1"/>
</dbReference>
<dbReference type="Gene3D" id="1.20.1700.10">
    <property type="entry name" value="AF1104-like"/>
    <property type="match status" value="1"/>
</dbReference>
<dbReference type="InterPro" id="IPR002791">
    <property type="entry name" value="ARMT1-like_metal-bd"/>
</dbReference>
<evidence type="ECO:0000256" key="2">
    <source>
        <dbReference type="ARBA" id="ARBA00022596"/>
    </source>
</evidence>
<name>A0ABV4U0Q9_9BACT</name>